<reference evidence="2 3" key="1">
    <citation type="submission" date="2020-03" db="EMBL/GenBank/DDBJ databases">
        <title>Roseomonas selenitidurans sp. nov. isolated from urban soil.</title>
        <authorList>
            <person name="Liu H."/>
        </authorList>
    </citation>
    <scope>NUCLEOTIDE SEQUENCE [LARGE SCALE GENOMIC DNA]</scope>
    <source>
        <strain evidence="2 3">BU-1</strain>
    </source>
</reference>
<dbReference type="InterPro" id="IPR042100">
    <property type="entry name" value="Bug_dom1"/>
</dbReference>
<dbReference type="SUPFAM" id="SSF53850">
    <property type="entry name" value="Periplasmic binding protein-like II"/>
    <property type="match status" value="1"/>
</dbReference>
<sequence length="217" mass="22594">MNSLSIHPYLFTRLPYDPERDLLPASLAWEAPLVLVVPAAHVPAGTVAELVDWARQQRGGVSFGSSGVGTTVHLSGELFCRRAGIQGVHVPFRGGSEALTSLLRGDLGFVVDNVPTALPSIRSGVLRAIAVTSAGRWRDLPDVPTMAEAGVPDLVATSWGAVCAPAGTDTAIVARLSEAMRALCGCAPLGGERRGRIVGAGGPCVTIVLDRQRALLS</sequence>
<proteinExistence type="inferred from homology"/>
<protein>
    <submittedName>
        <fullName evidence="2">Uncharacterized protein</fullName>
    </submittedName>
</protein>
<dbReference type="Gene3D" id="3.40.190.10">
    <property type="entry name" value="Periplasmic binding protein-like II"/>
    <property type="match status" value="1"/>
</dbReference>
<evidence type="ECO:0000313" key="2">
    <source>
        <dbReference type="EMBL" id="NKC31072.1"/>
    </source>
</evidence>
<comment type="caution">
    <text evidence="2">The sequence shown here is derived from an EMBL/GenBank/DDBJ whole genome shotgun (WGS) entry which is preliminary data.</text>
</comment>
<dbReference type="InterPro" id="IPR005064">
    <property type="entry name" value="BUG"/>
</dbReference>
<comment type="similarity">
    <text evidence="1">Belongs to the UPF0065 (bug) family.</text>
</comment>
<evidence type="ECO:0000313" key="3">
    <source>
        <dbReference type="Proteomes" id="UP000787635"/>
    </source>
</evidence>
<dbReference type="PANTHER" id="PTHR42928:SF5">
    <property type="entry name" value="BLR1237 PROTEIN"/>
    <property type="match status" value="1"/>
</dbReference>
<dbReference type="PANTHER" id="PTHR42928">
    <property type="entry name" value="TRICARBOXYLATE-BINDING PROTEIN"/>
    <property type="match status" value="1"/>
</dbReference>
<name>A0ABX1E6C7_9PROT</name>
<dbReference type="EMBL" id="JAAVNE010000012">
    <property type="protein sequence ID" value="NKC31072.1"/>
    <property type="molecule type" value="Genomic_DNA"/>
</dbReference>
<gene>
    <name evidence="2" type="ORF">HEQ75_09385</name>
</gene>
<accession>A0ABX1E6C7</accession>
<dbReference type="Proteomes" id="UP000787635">
    <property type="component" value="Unassembled WGS sequence"/>
</dbReference>
<organism evidence="2 3">
    <name type="scientific">Falsiroseomonas selenitidurans</name>
    <dbReference type="NCBI Taxonomy" id="2716335"/>
    <lineage>
        <taxon>Bacteria</taxon>
        <taxon>Pseudomonadati</taxon>
        <taxon>Pseudomonadota</taxon>
        <taxon>Alphaproteobacteria</taxon>
        <taxon>Acetobacterales</taxon>
        <taxon>Roseomonadaceae</taxon>
        <taxon>Falsiroseomonas</taxon>
    </lineage>
</organism>
<evidence type="ECO:0000256" key="1">
    <source>
        <dbReference type="ARBA" id="ARBA00006987"/>
    </source>
</evidence>
<keyword evidence="3" id="KW-1185">Reference proteome</keyword>
<dbReference type="Gene3D" id="3.40.190.150">
    <property type="entry name" value="Bordetella uptake gene, domain 1"/>
    <property type="match status" value="1"/>
</dbReference>
<dbReference type="Pfam" id="PF03401">
    <property type="entry name" value="TctC"/>
    <property type="match status" value="1"/>
</dbReference>